<dbReference type="GO" id="GO:0019843">
    <property type="term" value="F:rRNA binding"/>
    <property type="evidence" value="ECO:0007669"/>
    <property type="project" value="UniProtKB-UniRule"/>
</dbReference>
<keyword evidence="2 4" id="KW-0689">Ribosomal protein</keyword>
<dbReference type="PANTHER" id="PTHR13691:SF5">
    <property type="entry name" value="LARGE RIBOSOMAL SUBUNIT PROTEIN UL2M"/>
    <property type="match status" value="1"/>
</dbReference>
<dbReference type="InterPro" id="IPR014726">
    <property type="entry name" value="Ribosomal_uL2_dom3"/>
</dbReference>
<dbReference type="Gene3D" id="4.10.950.10">
    <property type="entry name" value="Ribosomal protein L2, domain 3"/>
    <property type="match status" value="1"/>
</dbReference>
<dbReference type="SMART" id="SM01382">
    <property type="entry name" value="Ribosomal_L2_C"/>
    <property type="match status" value="1"/>
</dbReference>
<keyword evidence="3 4" id="KW-0687">Ribonucleoprotein</keyword>
<dbReference type="GO" id="GO:0005762">
    <property type="term" value="C:mitochondrial large ribosomal subunit"/>
    <property type="evidence" value="ECO:0007669"/>
    <property type="project" value="TreeGrafter"/>
</dbReference>
<evidence type="ECO:0000256" key="3">
    <source>
        <dbReference type="ARBA" id="ARBA00023274"/>
    </source>
</evidence>
<dbReference type="NCBIfam" id="TIGR01171">
    <property type="entry name" value="rplB_bact"/>
    <property type="match status" value="1"/>
</dbReference>
<dbReference type="InterPro" id="IPR014722">
    <property type="entry name" value="Rib_uL2_dom2"/>
</dbReference>
<dbReference type="SUPFAM" id="SSF50249">
    <property type="entry name" value="Nucleic acid-binding proteins"/>
    <property type="match status" value="1"/>
</dbReference>
<dbReference type="EMBL" id="KR921747">
    <property type="protein sequence ID" value="ALP86066.1"/>
    <property type="molecule type" value="Genomic_DNA"/>
</dbReference>
<dbReference type="GO" id="GO:0032543">
    <property type="term" value="P:mitochondrial translation"/>
    <property type="evidence" value="ECO:0007669"/>
    <property type="project" value="TreeGrafter"/>
</dbReference>
<dbReference type="PANTHER" id="PTHR13691">
    <property type="entry name" value="RIBOSOMAL PROTEIN L2"/>
    <property type="match status" value="1"/>
</dbReference>
<dbReference type="SUPFAM" id="SSF50104">
    <property type="entry name" value="Translation proteins SH3-like domain"/>
    <property type="match status" value="1"/>
</dbReference>
<dbReference type="Gene3D" id="2.30.30.30">
    <property type="match status" value="1"/>
</dbReference>
<accession>A0A182B0W5</accession>
<keyword evidence="8" id="KW-0150">Chloroplast</keyword>
<dbReference type="InterPro" id="IPR002171">
    <property type="entry name" value="Ribosomal_uL2"/>
</dbReference>
<dbReference type="GO" id="GO:0009507">
    <property type="term" value="C:chloroplast"/>
    <property type="evidence" value="ECO:0007669"/>
    <property type="project" value="UniProtKB-SubCell"/>
</dbReference>
<dbReference type="InterPro" id="IPR022666">
    <property type="entry name" value="Ribosomal_uL2_RNA-bd_dom"/>
</dbReference>
<comment type="subcellular location">
    <subcellularLocation>
        <location evidence="4">Plastid</location>
        <location evidence="4">Chloroplast</location>
    </subcellularLocation>
</comment>
<dbReference type="FunFam" id="2.40.50.140:FF:000003">
    <property type="entry name" value="50S ribosomal protein L2"/>
    <property type="match status" value="1"/>
</dbReference>
<dbReference type="InterPro" id="IPR005880">
    <property type="entry name" value="Ribosomal_uL2_bac/org-type"/>
</dbReference>
<dbReference type="FunFam" id="2.30.30.30:FF:000001">
    <property type="entry name" value="50S ribosomal protein L2"/>
    <property type="match status" value="1"/>
</dbReference>
<dbReference type="GO" id="GO:0016740">
    <property type="term" value="F:transferase activity"/>
    <property type="evidence" value="ECO:0007669"/>
    <property type="project" value="InterPro"/>
</dbReference>
<dbReference type="AlphaFoldDB" id="A0A182B0W5"/>
<feature type="domain" description="Large ribosomal subunit protein uL2 RNA-binding" evidence="7">
    <location>
        <begin position="42"/>
        <end position="118"/>
    </location>
</feature>
<organism evidence="8">
    <name type="scientific">Phacus orbicularis</name>
    <dbReference type="NCBI Taxonomy" id="158829"/>
    <lineage>
        <taxon>Eukaryota</taxon>
        <taxon>Discoba</taxon>
        <taxon>Euglenozoa</taxon>
        <taxon>Euglenida</taxon>
        <taxon>Spirocuta</taxon>
        <taxon>Euglenophyceae</taxon>
        <taxon>Euglenales</taxon>
        <taxon>Phacaceae</taxon>
        <taxon>Phacus</taxon>
    </lineage>
</organism>
<proteinExistence type="inferred from homology"/>
<evidence type="ECO:0000256" key="4">
    <source>
        <dbReference type="HAMAP-Rule" id="MF_01320"/>
    </source>
</evidence>
<evidence type="ECO:0000259" key="7">
    <source>
        <dbReference type="SMART" id="SM01383"/>
    </source>
</evidence>
<feature type="region of interest" description="Disordered" evidence="5">
    <location>
        <begin position="224"/>
        <end position="256"/>
    </location>
</feature>
<comment type="similarity">
    <text evidence="1 4">Belongs to the universal ribosomal protein uL2 family.</text>
</comment>
<evidence type="ECO:0000256" key="1">
    <source>
        <dbReference type="ARBA" id="ARBA00005636"/>
    </source>
</evidence>
<dbReference type="InterPro" id="IPR008991">
    <property type="entry name" value="Translation_prot_SH3-like_sf"/>
</dbReference>
<dbReference type="HAMAP" id="MF_01320_B">
    <property type="entry name" value="Ribosomal_uL2_B"/>
    <property type="match status" value="1"/>
</dbReference>
<evidence type="ECO:0000256" key="5">
    <source>
        <dbReference type="SAM" id="MobiDB-lite"/>
    </source>
</evidence>
<dbReference type="PIRSF" id="PIRSF002158">
    <property type="entry name" value="Ribosomal_L2"/>
    <property type="match status" value="1"/>
</dbReference>
<gene>
    <name evidence="4 8" type="primary">rpl2</name>
</gene>
<dbReference type="Gene3D" id="2.40.50.140">
    <property type="entry name" value="Nucleic acid-binding proteins"/>
    <property type="match status" value="1"/>
</dbReference>
<evidence type="ECO:0000259" key="6">
    <source>
        <dbReference type="SMART" id="SM01382"/>
    </source>
</evidence>
<dbReference type="Pfam" id="PF00181">
    <property type="entry name" value="Ribosomal_L2_N"/>
    <property type="match status" value="1"/>
</dbReference>
<reference evidence="8" key="1">
    <citation type="submission" date="2015-05" db="EMBL/GenBank/DDBJ databases">
        <title>Phacus orbicularis chloroplast genome.</title>
        <authorList>
            <person name="Kasiborski B.A."/>
            <person name="Linton E.W."/>
        </authorList>
    </citation>
    <scope>NUCLEOTIDE SEQUENCE</scope>
</reference>
<evidence type="ECO:0000256" key="2">
    <source>
        <dbReference type="ARBA" id="ARBA00022980"/>
    </source>
</evidence>
<name>A0A182B0W5_9EUGL</name>
<geneLocation type="chloroplast" evidence="8"/>
<dbReference type="GO" id="GO:0003735">
    <property type="term" value="F:structural constituent of ribosome"/>
    <property type="evidence" value="ECO:0007669"/>
    <property type="project" value="InterPro"/>
</dbReference>
<dbReference type="SMART" id="SM01383">
    <property type="entry name" value="Ribosomal_L2"/>
    <property type="match status" value="1"/>
</dbReference>
<protein>
    <recommendedName>
        <fullName evidence="4">Large ribosomal subunit protein uL2c</fullName>
    </recommendedName>
</protein>
<dbReference type="InterPro" id="IPR022671">
    <property type="entry name" value="Ribosomal_uL2_CS"/>
</dbReference>
<dbReference type="InterPro" id="IPR022669">
    <property type="entry name" value="Ribosomal_uL2_C"/>
</dbReference>
<evidence type="ECO:0000313" key="8">
    <source>
        <dbReference type="EMBL" id="ALP86066.1"/>
    </source>
</evidence>
<comment type="subunit">
    <text evidence="4">Part of the 50S ribosomal subunit.</text>
</comment>
<dbReference type="PROSITE" id="PS00467">
    <property type="entry name" value="RIBOSOMAL_L2"/>
    <property type="match status" value="1"/>
</dbReference>
<dbReference type="InterPro" id="IPR012340">
    <property type="entry name" value="NA-bd_OB-fold"/>
</dbReference>
<sequence>MALRFYKPYTSGTRNRCISDFFEITKDFPEKNLVSYFHRKKGRNNRGFITIRHKGGGHKRLYRFVDFKRKKLGIKARVLSIEYDPNRSARIALLLYSDGEKRYIVCPLDLQVGSNIISDFDAEIKVGNFLPLVNIPLGTIIHNLEFQPGRGGQVIRSAGSFGQIVSKQLKFVVIKLPSGKLHLFSKDCWATIGRVSNSEHSNFTKGKAGFSRWLGIRPTVRGSAMNPCDHPHGGGEGRTPIGKKRPVTPWGKPTLGFKTRRPKKYTNIYLLN</sequence>
<dbReference type="Pfam" id="PF03947">
    <property type="entry name" value="Ribosomal_L2_C"/>
    <property type="match status" value="1"/>
</dbReference>
<keyword evidence="8" id="KW-0934">Plastid</keyword>
<feature type="domain" description="Large ribosomal subunit protein uL2 C-terminal" evidence="6">
    <location>
        <begin position="124"/>
        <end position="253"/>
    </location>
</feature>
<dbReference type="FunFam" id="4.10.950.10:FF:000001">
    <property type="entry name" value="50S ribosomal protein L2"/>
    <property type="match status" value="1"/>
</dbReference>